<evidence type="ECO:0000313" key="1">
    <source>
        <dbReference type="EMBL" id="CAH1255469.1"/>
    </source>
</evidence>
<dbReference type="AlphaFoldDB" id="A0A8J9ZIR3"/>
<dbReference type="Proteomes" id="UP000838412">
    <property type="component" value="Chromosome 2"/>
</dbReference>
<proteinExistence type="predicted"/>
<protein>
    <submittedName>
        <fullName evidence="1">Hypp1541 protein</fullName>
    </submittedName>
</protein>
<organism evidence="1 2">
    <name type="scientific">Branchiostoma lanceolatum</name>
    <name type="common">Common lancelet</name>
    <name type="synonym">Amphioxus lanceolatum</name>
    <dbReference type="NCBI Taxonomy" id="7740"/>
    <lineage>
        <taxon>Eukaryota</taxon>
        <taxon>Metazoa</taxon>
        <taxon>Chordata</taxon>
        <taxon>Cephalochordata</taxon>
        <taxon>Leptocardii</taxon>
        <taxon>Amphioxiformes</taxon>
        <taxon>Branchiostomatidae</taxon>
        <taxon>Branchiostoma</taxon>
    </lineage>
</organism>
<evidence type="ECO:0000313" key="2">
    <source>
        <dbReference type="Proteomes" id="UP000838412"/>
    </source>
</evidence>
<dbReference type="EMBL" id="OV696687">
    <property type="protein sequence ID" value="CAH1255469.1"/>
    <property type="molecule type" value="Genomic_DNA"/>
</dbReference>
<name>A0A8J9ZIR3_BRALA</name>
<gene>
    <name evidence="1" type="primary">Hypp1541</name>
    <name evidence="1" type="ORF">BLAG_LOCUS14510</name>
</gene>
<reference evidence="1" key="1">
    <citation type="submission" date="2022-01" db="EMBL/GenBank/DDBJ databases">
        <authorList>
            <person name="Braso-Vives M."/>
        </authorList>
    </citation>
    <scope>NUCLEOTIDE SEQUENCE</scope>
</reference>
<keyword evidence="2" id="KW-1185">Reference proteome</keyword>
<sequence length="69" mass="7117">MPPGALPWCVSLPPDPTPPPGPYSVCGSTTGHPGAVAEYPGNQARIGPLDSFFGGLHSARSHSEQDFDS</sequence>
<accession>A0A8J9ZIR3</accession>